<dbReference type="AlphaFoldDB" id="M1PVD1"/>
<keyword evidence="1" id="KW-1133">Transmembrane helix</keyword>
<keyword evidence="1" id="KW-0812">Transmembrane</keyword>
<protein>
    <submittedName>
        <fullName evidence="2">Uncharacterized protein</fullName>
    </submittedName>
</protein>
<keyword evidence="1" id="KW-0472">Membrane</keyword>
<name>M1PVD1_9ZZZZ</name>
<proteinExistence type="predicted"/>
<dbReference type="EMBL" id="JX684082">
    <property type="protein sequence ID" value="AGF93094.1"/>
    <property type="molecule type" value="Genomic_DNA"/>
</dbReference>
<evidence type="ECO:0000313" key="2">
    <source>
        <dbReference type="EMBL" id="AGF93094.1"/>
    </source>
</evidence>
<organism evidence="2">
    <name type="scientific">uncultured organism</name>
    <dbReference type="NCBI Taxonomy" id="155900"/>
    <lineage>
        <taxon>unclassified sequences</taxon>
        <taxon>environmental samples</taxon>
    </lineage>
</organism>
<evidence type="ECO:0000256" key="1">
    <source>
        <dbReference type="SAM" id="Phobius"/>
    </source>
</evidence>
<feature type="transmembrane region" description="Helical" evidence="1">
    <location>
        <begin position="51"/>
        <end position="71"/>
    </location>
</feature>
<reference evidence="2" key="1">
    <citation type="journal article" date="2013" name="Syst. Appl. Microbiol.">
        <title>New insights into the archaeal diversity of a hypersaline microbial mat obtained by a metagenomic approach.</title>
        <authorList>
            <person name="Lopez-Lopez A."/>
            <person name="Richter M."/>
            <person name="Pena A."/>
            <person name="Tamames J."/>
            <person name="Rossello-Mora R."/>
        </authorList>
    </citation>
    <scope>NUCLEOTIDE SEQUENCE</scope>
</reference>
<sequence>MSKEKRKVNEIVDSEDNKTDFLIKRVEDLHDEIYKNGYSERIEKNTLRVKGILWGLGVLFTAILSFGAGYLTKVI</sequence>
<accession>M1PVD1</accession>
<gene>
    <name evidence="2" type="ORF">FLSS-17_0002</name>
</gene>